<dbReference type="Proteomes" id="UP000807306">
    <property type="component" value="Unassembled WGS sequence"/>
</dbReference>
<accession>A0A9P6EDI2</accession>
<evidence type="ECO:0000256" key="2">
    <source>
        <dbReference type="SAM" id="Phobius"/>
    </source>
</evidence>
<name>A0A9P6EDI2_9AGAR</name>
<evidence type="ECO:0000313" key="3">
    <source>
        <dbReference type="EMBL" id="KAF9527441.1"/>
    </source>
</evidence>
<dbReference type="PANTHER" id="PTHR39470:SF1">
    <property type="entry name" value="CHORISMATE SYNTHASE PROTEIN"/>
    <property type="match status" value="1"/>
</dbReference>
<proteinExistence type="predicted"/>
<feature type="region of interest" description="Disordered" evidence="1">
    <location>
        <begin position="313"/>
        <end position="371"/>
    </location>
</feature>
<feature type="compositionally biased region" description="Basic and acidic residues" evidence="1">
    <location>
        <begin position="329"/>
        <end position="340"/>
    </location>
</feature>
<dbReference type="AlphaFoldDB" id="A0A9P6EDI2"/>
<keyword evidence="4" id="KW-1185">Reference proteome</keyword>
<dbReference type="OrthoDB" id="4218123at2759"/>
<keyword evidence="2" id="KW-0472">Membrane</keyword>
<evidence type="ECO:0000313" key="4">
    <source>
        <dbReference type="Proteomes" id="UP000807306"/>
    </source>
</evidence>
<feature type="transmembrane region" description="Helical" evidence="2">
    <location>
        <begin position="214"/>
        <end position="238"/>
    </location>
</feature>
<feature type="compositionally biased region" description="Acidic residues" evidence="1">
    <location>
        <begin position="428"/>
        <end position="453"/>
    </location>
</feature>
<feature type="compositionally biased region" description="Low complexity" evidence="1">
    <location>
        <begin position="314"/>
        <end position="328"/>
    </location>
</feature>
<comment type="caution">
    <text evidence="3">The sequence shown here is derived from an EMBL/GenBank/DDBJ whole genome shotgun (WGS) entry which is preliminary data.</text>
</comment>
<keyword evidence="2" id="KW-1133">Transmembrane helix</keyword>
<dbReference type="PANTHER" id="PTHR39470">
    <property type="entry name" value="CHROMOSOME 10, WHOLE GENOME SHOTGUN SEQUENCE"/>
    <property type="match status" value="1"/>
</dbReference>
<evidence type="ECO:0000256" key="1">
    <source>
        <dbReference type="SAM" id="MobiDB-lite"/>
    </source>
</evidence>
<keyword evidence="2" id="KW-0812">Transmembrane</keyword>
<feature type="region of interest" description="Disordered" evidence="1">
    <location>
        <begin position="254"/>
        <end position="278"/>
    </location>
</feature>
<protein>
    <submittedName>
        <fullName evidence="3">Uncharacterized protein</fullName>
    </submittedName>
</protein>
<reference evidence="3" key="1">
    <citation type="submission" date="2020-11" db="EMBL/GenBank/DDBJ databases">
        <authorList>
            <consortium name="DOE Joint Genome Institute"/>
            <person name="Ahrendt S."/>
            <person name="Riley R."/>
            <person name="Andreopoulos W."/>
            <person name="Labutti K."/>
            <person name="Pangilinan J."/>
            <person name="Ruiz-Duenas F.J."/>
            <person name="Barrasa J.M."/>
            <person name="Sanchez-Garcia M."/>
            <person name="Camarero S."/>
            <person name="Miyauchi S."/>
            <person name="Serrano A."/>
            <person name="Linde D."/>
            <person name="Babiker R."/>
            <person name="Drula E."/>
            <person name="Ayuso-Fernandez I."/>
            <person name="Pacheco R."/>
            <person name="Padilla G."/>
            <person name="Ferreira P."/>
            <person name="Barriuso J."/>
            <person name="Kellner H."/>
            <person name="Castanera R."/>
            <person name="Alfaro M."/>
            <person name="Ramirez L."/>
            <person name="Pisabarro A.G."/>
            <person name="Kuo A."/>
            <person name="Tritt A."/>
            <person name="Lipzen A."/>
            <person name="He G."/>
            <person name="Yan M."/>
            <person name="Ng V."/>
            <person name="Cullen D."/>
            <person name="Martin F."/>
            <person name="Rosso M.-N."/>
            <person name="Henrissat B."/>
            <person name="Hibbett D."/>
            <person name="Martinez A.T."/>
            <person name="Grigoriev I.V."/>
        </authorList>
    </citation>
    <scope>NUCLEOTIDE SEQUENCE</scope>
    <source>
        <strain evidence="3">CBS 506.95</strain>
    </source>
</reference>
<dbReference type="EMBL" id="MU157861">
    <property type="protein sequence ID" value="KAF9527441.1"/>
    <property type="molecule type" value="Genomic_DNA"/>
</dbReference>
<gene>
    <name evidence="3" type="ORF">CPB83DRAFT_396307</name>
</gene>
<feature type="transmembrane region" description="Helical" evidence="2">
    <location>
        <begin position="6"/>
        <end position="26"/>
    </location>
</feature>
<feature type="region of interest" description="Disordered" evidence="1">
    <location>
        <begin position="406"/>
        <end position="482"/>
    </location>
</feature>
<feature type="transmembrane region" description="Helical" evidence="2">
    <location>
        <begin position="141"/>
        <end position="164"/>
    </location>
</feature>
<sequence length="482" mass="53432">MLIDIPPIPLTTYIGISTVLATPWLFGTLRHSSSSRKGVMDRSLSKTLISLALLVHTLYRLYTLLVSPPPDIFKVLGLPVNIPPEYLKAKLIEVFGGAEDVPLELAVLGKRMGVADLRMEYVRLGHNVLTSCIHCQSSNDFAIYALPIGLLQYIYEIAFIGLLTTPPLQTAYLRPLSLGALLTALLTELYWTLTAQVRIPAFGDESPVVMWHNMFIQVRNILFLILPLFVQVFPYLGLHRVPILSSFIPTPPFSTRTPYPSQQTNPAQGQGQNQRIPPGVTLSQMATLTNQALSHLVPTLHLLKYTHAAVMRSQAQEQMQNQQMQPQPQDHDQDETHLGESSESWAMASGSGSRSGSTLTPQPPNPQPKTYHTLASQWWRTEASEGRVLRSDPALRELLKRSGLGVDEKRSVQRGGRGGSMESGRDGSEEESEDGEEKGGDAEEEEEEGEAQDQDGPLLTSARQAIRMLKEQGARPSEFWVR</sequence>
<feature type="transmembrane region" description="Helical" evidence="2">
    <location>
        <begin position="176"/>
        <end position="194"/>
    </location>
</feature>
<organism evidence="3 4">
    <name type="scientific">Crepidotus variabilis</name>
    <dbReference type="NCBI Taxonomy" id="179855"/>
    <lineage>
        <taxon>Eukaryota</taxon>
        <taxon>Fungi</taxon>
        <taxon>Dikarya</taxon>
        <taxon>Basidiomycota</taxon>
        <taxon>Agaricomycotina</taxon>
        <taxon>Agaricomycetes</taxon>
        <taxon>Agaricomycetidae</taxon>
        <taxon>Agaricales</taxon>
        <taxon>Agaricineae</taxon>
        <taxon>Crepidotaceae</taxon>
        <taxon>Crepidotus</taxon>
    </lineage>
</organism>